<dbReference type="Pfam" id="PF02550">
    <property type="entry name" value="AcetylCoA_hydro"/>
    <property type="match status" value="1"/>
</dbReference>
<dbReference type="Gene3D" id="3.30.750.70">
    <property type="entry name" value="4-hydroxybutyrate coenzyme like domains"/>
    <property type="match status" value="1"/>
</dbReference>
<dbReference type="Pfam" id="PF13336">
    <property type="entry name" value="AcetylCoA_hyd_C"/>
    <property type="match status" value="1"/>
</dbReference>
<dbReference type="InterPro" id="IPR038460">
    <property type="entry name" value="AcetylCoA_hyd_C_sf"/>
</dbReference>
<dbReference type="InterPro" id="IPR003702">
    <property type="entry name" value="ActCoA_hydro_N"/>
</dbReference>
<dbReference type="InterPro" id="IPR026888">
    <property type="entry name" value="AcetylCoA_hyd_C"/>
</dbReference>
<organism evidence="5 6">
    <name type="scientific">Syntrophomonas zehnderi OL-4</name>
    <dbReference type="NCBI Taxonomy" id="690567"/>
    <lineage>
        <taxon>Bacteria</taxon>
        <taxon>Bacillati</taxon>
        <taxon>Bacillota</taxon>
        <taxon>Clostridia</taxon>
        <taxon>Eubacteriales</taxon>
        <taxon>Syntrophomonadaceae</taxon>
        <taxon>Syntrophomonas</taxon>
    </lineage>
</organism>
<evidence type="ECO:0000256" key="2">
    <source>
        <dbReference type="ARBA" id="ARBA00022679"/>
    </source>
</evidence>
<accession>A0A0E4GAL2</accession>
<gene>
    <name evidence="5" type="ORF">1383</name>
</gene>
<keyword evidence="2 5" id="KW-0808">Transferase</keyword>
<dbReference type="RefSeq" id="WP_046496920.1">
    <property type="nucleotide sequence ID" value="NZ_CGIH01000026.1"/>
</dbReference>
<comment type="similarity">
    <text evidence="1">Belongs to the acetyl-CoA hydrolase/transferase family.</text>
</comment>
<dbReference type="EMBL" id="CGIH01000026">
    <property type="protein sequence ID" value="CFX52575.1"/>
    <property type="molecule type" value="Genomic_DNA"/>
</dbReference>
<keyword evidence="5" id="KW-0378">Hydrolase</keyword>
<name>A0A0E4GAL2_9FIRM</name>
<dbReference type="Gene3D" id="3.40.1080.20">
    <property type="entry name" value="Acetyl-CoA hydrolase/transferase C-terminal domain"/>
    <property type="match status" value="1"/>
</dbReference>
<evidence type="ECO:0000256" key="1">
    <source>
        <dbReference type="ARBA" id="ARBA00009632"/>
    </source>
</evidence>
<dbReference type="Proteomes" id="UP000045545">
    <property type="component" value="Unassembled WGS sequence"/>
</dbReference>
<dbReference type="Gene3D" id="3.40.1080.10">
    <property type="entry name" value="Glutaconate Coenzyme A-transferase"/>
    <property type="match status" value="1"/>
</dbReference>
<protein>
    <submittedName>
        <fullName evidence="5">Acetyl-CoA hydrolase/transferase</fullName>
    </submittedName>
</protein>
<feature type="domain" description="Acetyl-CoA hydrolase/transferase C-terminal" evidence="4">
    <location>
        <begin position="281"/>
        <end position="434"/>
    </location>
</feature>
<dbReference type="SUPFAM" id="SSF100950">
    <property type="entry name" value="NagB/RpiA/CoA transferase-like"/>
    <property type="match status" value="2"/>
</dbReference>
<sequence>MSDKWHELYKEKCMTADEAAKLIENGDRISLPTANGTPRVLWQSIAKRIANDELSDCELTVGLNLNAPDLAKPEIISKVYCRDGYISPLSRPLAQKGIVDPTPFRFMDIPRTMVEDRDYNVVTMTASPMDKHGWFSAALNCSHSYSITRRRWEKGLPTKVFLEVNENAPTVYGHNHFHITEVTAIVEANWDLIALPRVEPNEKDIAIASYIAEHVPDGACVQLGIGSLPDAVGKQLVNKKDLGCHSEMIVDAYLDLYKAGALTNRKKTFMPDKSVGTIVIGSKELYEFADQNPGVEVHGIDFCANPDIIARHDNFIAINAITECDLAGQCISESIGIVPYSGIGGQADFVQGAWKSKGGKAFLAMYSTFEDKSGQMNSRISPVANGWIAISRWDVQYLATEYGCVYLKGKGMRERVKNVVSIAHPDFREKLVYEAKRLNLIESKYDIDIKKMRKEI</sequence>
<dbReference type="PANTHER" id="PTHR21432">
    <property type="entry name" value="ACETYL-COA HYDROLASE-RELATED"/>
    <property type="match status" value="1"/>
</dbReference>
<feature type="domain" description="Acetyl-CoA hydrolase/transferase N-terminal" evidence="3">
    <location>
        <begin position="7"/>
        <end position="189"/>
    </location>
</feature>
<dbReference type="STRING" id="690567.1383"/>
<dbReference type="AlphaFoldDB" id="A0A0E4GAL2"/>
<proteinExistence type="inferred from homology"/>
<dbReference type="PANTHER" id="PTHR21432:SF20">
    <property type="entry name" value="ACETYL-COA HYDROLASE"/>
    <property type="match status" value="1"/>
</dbReference>
<evidence type="ECO:0000259" key="3">
    <source>
        <dbReference type="Pfam" id="PF02550"/>
    </source>
</evidence>
<evidence type="ECO:0000313" key="5">
    <source>
        <dbReference type="EMBL" id="CFX52575.1"/>
    </source>
</evidence>
<keyword evidence="6" id="KW-1185">Reference proteome</keyword>
<dbReference type="GO" id="GO:0006083">
    <property type="term" value="P:acetate metabolic process"/>
    <property type="evidence" value="ECO:0007669"/>
    <property type="project" value="InterPro"/>
</dbReference>
<dbReference type="GO" id="GO:0008775">
    <property type="term" value="F:acetate CoA-transferase activity"/>
    <property type="evidence" value="ECO:0007669"/>
    <property type="project" value="InterPro"/>
</dbReference>
<evidence type="ECO:0000313" key="6">
    <source>
        <dbReference type="Proteomes" id="UP000045545"/>
    </source>
</evidence>
<evidence type="ECO:0000259" key="4">
    <source>
        <dbReference type="Pfam" id="PF13336"/>
    </source>
</evidence>
<dbReference type="InterPro" id="IPR037171">
    <property type="entry name" value="NagB/RpiA_transferase-like"/>
</dbReference>
<reference evidence="5 6" key="1">
    <citation type="submission" date="2015-03" db="EMBL/GenBank/DDBJ databases">
        <authorList>
            <person name="Murphy D."/>
        </authorList>
    </citation>
    <scope>NUCLEOTIDE SEQUENCE [LARGE SCALE GENOMIC DNA]</scope>
    <source>
        <strain evidence="5 6">OL-4</strain>
    </source>
</reference>
<dbReference type="InterPro" id="IPR046433">
    <property type="entry name" value="ActCoA_hydro"/>
</dbReference>
<dbReference type="GO" id="GO:0016787">
    <property type="term" value="F:hydrolase activity"/>
    <property type="evidence" value="ECO:0007669"/>
    <property type="project" value="UniProtKB-KW"/>
</dbReference>